<dbReference type="InterPro" id="IPR050545">
    <property type="entry name" value="Mycobact_MmpL"/>
</dbReference>
<proteinExistence type="inferred from homology"/>
<evidence type="ECO:0000256" key="1">
    <source>
        <dbReference type="ARBA" id="ARBA00004651"/>
    </source>
</evidence>
<keyword evidence="3" id="KW-1003">Cell membrane</keyword>
<feature type="transmembrane region" description="Helical" evidence="7">
    <location>
        <begin position="883"/>
        <end position="904"/>
    </location>
</feature>
<evidence type="ECO:0000256" key="3">
    <source>
        <dbReference type="ARBA" id="ARBA00022475"/>
    </source>
</evidence>
<sequence>MEHWPLLQARVLETSRQQLRLCQVRGHGRCLEAQVTCTLGQCLAEESPLVLGSSDGIWLAKACCVSEEEELDAMDDLLAGCLCLHVGLDVEKQQLAQELSRESSLVGAVGQDRLSKCLSSDLLEALGPDVAPILSQWRACCDVNAETWVETVDESEHTCPLIRHVRFLFGLFAALAMVEHSCQPNARVEWDSSAQAMKLVAMSDIACGQRISRSYLDAGLLMAPTSIRKVVLQQDWRFECTCLRCRCSVQEIDWTDVMMPFLPDENSDSETGPKGRLTLQRCAGPFGLTLDPAAVQAIRRAGAACQALGVPPVGTLHFLQDVVSDLLSRGSGGSLATITLCLPGVCELGDPCQPEGNDTVDTVKKDRKVAKAAMKIPLANVPAPMTKDECEAFKTKVQTELKFTYADATKRCASLPDLHKVRNAYFGYFRDERHPVSKEHGFTFDQLKDNSVFDPKNPKETFHIRHTEAMRKRCSVPLRTRWMVRSSQAYGWLPPIDDPKLGFGRGNSFHRDAMDASHIIVGGNRSSAPVEGGLRAFVDGAPSDYVCAGDGKRMEVQFILDDSDRHKPKAKDVKYRVSETSYMDACMYVVARNVYRHRFCLVAAWIVATLIFTVPALVLVLRRTVGMDKTPPAGTQSAAAMEVLDSQFHSASTKRLEMVVMKCKTWCVDVQSNNVAEVYAEQIKDRVLRFGYEHPASAVSFQSFFDFVGHHQLLNPFKSKDHQSIMLMWTWSIPVQLKQHAEDFVVQLREFIQSIDEFGGEGAMEVKLTGNIILDHEMKVSILDFVLHEIKTVGLPILILGYVLRSARLLLLALTPMLFEIIVGFGFMYFVSCAGMTISYYALMIMLMLIMALSWDYALFMLTRYKTEREAGASVEEAVIQMVATSGSIVVVSGVVLSICWSVMLGLPDMFKTFGIAAASAIMVCVLAQLTFVAPVLAILPWLGPDAGVPTEVEPLSPTGEAMRRIEQFRKGPYYCLGKILTAFPCNLVAFVTVYGLMMPLTSRFLQNFDVLNFKFTEMGHSFEMTMPRGSRAFNTSLEIMQDFDFEMTLMPVLIFATNAVESDAQSAGTISAPLVNEDLFQLNCEMIRALIARTEGTPYELGAKSFQSPSVPIDKSYIHSPLPFAKSMFNEVFGQLVCPSLSQMNLVRKSFLARNVFLTQTSEHLDLMWEEMVRKNAMLTVLNPVMDPLGPQAFKLEAQVAQVLQEMQLRGRATIPQLRYFMFSPASVVTDLINVTSSALPTCFLICVLICFSLIALWFNAFLVPFKLFVTVIVPITWTYGAAFFVYEDGILEPLGLPGLAPTSRDGLDPSPALFIFKVCLTILRCVRTQDWTVPVFSLTFLIGLALDYDFFLFERVFEFRSEGFGDRESIQLGLSATGGTISAAGLILGLTFLALVLTSELPMMNQQGFVFVFSIVVDTFLVRTLVVPAMLSMSPWLNYWPREMPEPQYEWLGEGDEAARTKLRMASTASAESIAETWHVDTPVGKIEAKLSVPLGEKATAIVLLIHGMSAQPEIVATLVRPRLQLQALLIFAAVEDGDVDAASELTGSPADAVAALEAIAGWMQETTGPAPLFVYGKSWGDFLSTRAGAHVRSVRAVPVKSFEQVGRGLWSSVSSFANMGDLLQGFAWRALPRQVCTVRGGKYAKHLEE</sequence>
<comment type="subcellular location">
    <subcellularLocation>
        <location evidence="1">Cell membrane</location>
        <topology evidence="1">Multi-pass membrane protein</topology>
    </subcellularLocation>
</comment>
<dbReference type="Pfam" id="PF03176">
    <property type="entry name" value="MMPL"/>
    <property type="match status" value="2"/>
</dbReference>
<evidence type="ECO:0000256" key="4">
    <source>
        <dbReference type="ARBA" id="ARBA00022692"/>
    </source>
</evidence>
<keyword evidence="6 7" id="KW-0472">Membrane</keyword>
<keyword evidence="5 7" id="KW-1133">Transmembrane helix</keyword>
<dbReference type="EMBL" id="LSRX01000787">
    <property type="protein sequence ID" value="OLP88938.1"/>
    <property type="molecule type" value="Genomic_DNA"/>
</dbReference>
<evidence type="ECO:0000256" key="5">
    <source>
        <dbReference type="ARBA" id="ARBA00022989"/>
    </source>
</evidence>
<dbReference type="InterPro" id="IPR029058">
    <property type="entry name" value="AB_hydrolase_fold"/>
</dbReference>
<feature type="transmembrane region" description="Helical" evidence="7">
    <location>
        <begin position="838"/>
        <end position="862"/>
    </location>
</feature>
<gene>
    <name evidence="9" type="ORF">AK812_SmicGene29664</name>
</gene>
<feature type="domain" description="Membrane transport protein MMPL" evidence="8">
    <location>
        <begin position="1330"/>
        <end position="1436"/>
    </location>
</feature>
<protein>
    <submittedName>
        <fullName evidence="9">Putative membrane protein</fullName>
    </submittedName>
</protein>
<dbReference type="InterPro" id="IPR004869">
    <property type="entry name" value="MMPL_dom"/>
</dbReference>
<feature type="domain" description="Membrane transport protein MMPL" evidence="8">
    <location>
        <begin position="631"/>
        <end position="940"/>
    </location>
</feature>
<evidence type="ECO:0000256" key="7">
    <source>
        <dbReference type="SAM" id="Phobius"/>
    </source>
</evidence>
<accession>A0A1Q9D192</accession>
<dbReference type="Gene3D" id="1.20.1640.10">
    <property type="entry name" value="Multidrug efflux transporter AcrB transmembrane domain"/>
    <property type="match status" value="2"/>
</dbReference>
<dbReference type="SUPFAM" id="SSF82866">
    <property type="entry name" value="Multidrug efflux transporter AcrB transmembrane domain"/>
    <property type="match status" value="2"/>
</dbReference>
<dbReference type="PANTHER" id="PTHR33406">
    <property type="entry name" value="MEMBRANE PROTEIN MJ1562-RELATED"/>
    <property type="match status" value="1"/>
</dbReference>
<keyword evidence="10" id="KW-1185">Reference proteome</keyword>
<feature type="transmembrane region" description="Helical" evidence="7">
    <location>
        <begin position="974"/>
        <end position="998"/>
    </location>
</feature>
<feature type="transmembrane region" description="Helical" evidence="7">
    <location>
        <begin position="1335"/>
        <end position="1355"/>
    </location>
</feature>
<dbReference type="Gene3D" id="2.170.270.10">
    <property type="entry name" value="SET domain"/>
    <property type="match status" value="1"/>
</dbReference>
<dbReference type="GO" id="GO:0005886">
    <property type="term" value="C:plasma membrane"/>
    <property type="evidence" value="ECO:0007669"/>
    <property type="project" value="UniProtKB-SubCell"/>
</dbReference>
<feature type="transmembrane region" description="Helical" evidence="7">
    <location>
        <begin position="1375"/>
        <end position="1399"/>
    </location>
</feature>
<evidence type="ECO:0000259" key="8">
    <source>
        <dbReference type="Pfam" id="PF03176"/>
    </source>
</evidence>
<evidence type="ECO:0000313" key="10">
    <source>
        <dbReference type="Proteomes" id="UP000186817"/>
    </source>
</evidence>
<feature type="transmembrane region" description="Helical" evidence="7">
    <location>
        <begin position="1240"/>
        <end position="1260"/>
    </location>
</feature>
<evidence type="ECO:0000313" key="9">
    <source>
        <dbReference type="EMBL" id="OLP88938.1"/>
    </source>
</evidence>
<evidence type="ECO:0000256" key="6">
    <source>
        <dbReference type="ARBA" id="ARBA00023136"/>
    </source>
</evidence>
<dbReference type="InterPro" id="IPR046341">
    <property type="entry name" value="SET_dom_sf"/>
</dbReference>
<feature type="transmembrane region" description="Helical" evidence="7">
    <location>
        <begin position="1267"/>
        <end position="1288"/>
    </location>
</feature>
<comment type="similarity">
    <text evidence="2">Belongs to the resistance-nodulation-cell division (RND) (TC 2.A.6) family. MmpL subfamily.</text>
</comment>
<organism evidence="9 10">
    <name type="scientific">Symbiodinium microadriaticum</name>
    <name type="common">Dinoflagellate</name>
    <name type="synonym">Zooxanthella microadriatica</name>
    <dbReference type="NCBI Taxonomy" id="2951"/>
    <lineage>
        <taxon>Eukaryota</taxon>
        <taxon>Sar</taxon>
        <taxon>Alveolata</taxon>
        <taxon>Dinophyceae</taxon>
        <taxon>Suessiales</taxon>
        <taxon>Symbiodiniaceae</taxon>
        <taxon>Symbiodinium</taxon>
    </lineage>
</organism>
<comment type="caution">
    <text evidence="9">The sequence shown here is derived from an EMBL/GenBank/DDBJ whole genome shotgun (WGS) entry which is preliminary data.</text>
</comment>
<dbReference type="SUPFAM" id="SSF82199">
    <property type="entry name" value="SET domain"/>
    <property type="match status" value="1"/>
</dbReference>
<dbReference type="PANTHER" id="PTHR33406:SF6">
    <property type="entry name" value="MEMBRANE PROTEIN YDGH-RELATED"/>
    <property type="match status" value="1"/>
</dbReference>
<feature type="transmembrane region" description="Helical" evidence="7">
    <location>
        <begin position="809"/>
        <end position="832"/>
    </location>
</feature>
<dbReference type="Proteomes" id="UP000186817">
    <property type="component" value="Unassembled WGS sequence"/>
</dbReference>
<name>A0A1Q9D192_SYMMI</name>
<keyword evidence="4 7" id="KW-0812">Transmembrane</keyword>
<feature type="transmembrane region" description="Helical" evidence="7">
    <location>
        <begin position="1411"/>
        <end position="1433"/>
    </location>
</feature>
<feature type="transmembrane region" description="Helical" evidence="7">
    <location>
        <begin position="602"/>
        <end position="621"/>
    </location>
</feature>
<feature type="transmembrane region" description="Helical" evidence="7">
    <location>
        <begin position="916"/>
        <end position="940"/>
    </location>
</feature>
<dbReference type="CDD" id="cd20071">
    <property type="entry name" value="SET_SMYD"/>
    <property type="match status" value="1"/>
</dbReference>
<reference evidence="9 10" key="1">
    <citation type="submission" date="2016-02" db="EMBL/GenBank/DDBJ databases">
        <title>Genome analysis of coral dinoflagellate symbionts highlights evolutionary adaptations to a symbiotic lifestyle.</title>
        <authorList>
            <person name="Aranda M."/>
            <person name="Li Y."/>
            <person name="Liew Y.J."/>
            <person name="Baumgarten S."/>
            <person name="Simakov O."/>
            <person name="Wilson M."/>
            <person name="Piel J."/>
            <person name="Ashoor H."/>
            <person name="Bougouffa S."/>
            <person name="Bajic V.B."/>
            <person name="Ryu T."/>
            <person name="Ravasi T."/>
            <person name="Bayer T."/>
            <person name="Micklem G."/>
            <person name="Kim H."/>
            <person name="Bhak J."/>
            <person name="Lajeunesse T.C."/>
            <person name="Voolstra C.R."/>
        </authorList>
    </citation>
    <scope>NUCLEOTIDE SEQUENCE [LARGE SCALE GENOMIC DNA]</scope>
    <source>
        <strain evidence="9 10">CCMP2467</strain>
    </source>
</reference>
<feature type="transmembrane region" description="Helical" evidence="7">
    <location>
        <begin position="1308"/>
        <end position="1328"/>
    </location>
</feature>
<dbReference type="SUPFAM" id="SSF53474">
    <property type="entry name" value="alpha/beta-Hydrolases"/>
    <property type="match status" value="1"/>
</dbReference>
<evidence type="ECO:0000256" key="2">
    <source>
        <dbReference type="ARBA" id="ARBA00010157"/>
    </source>
</evidence>
<dbReference type="OrthoDB" id="438641at2759"/>